<accession>A0AAN9IVY6</accession>
<protein>
    <submittedName>
        <fullName evidence="2">Uncharacterized protein</fullName>
    </submittedName>
</protein>
<dbReference type="AlphaFoldDB" id="A0AAN9IVY6"/>
<organism evidence="2 3">
    <name type="scientific">Crotalaria pallida</name>
    <name type="common">Smooth rattlebox</name>
    <name type="synonym">Crotalaria striata</name>
    <dbReference type="NCBI Taxonomy" id="3830"/>
    <lineage>
        <taxon>Eukaryota</taxon>
        <taxon>Viridiplantae</taxon>
        <taxon>Streptophyta</taxon>
        <taxon>Embryophyta</taxon>
        <taxon>Tracheophyta</taxon>
        <taxon>Spermatophyta</taxon>
        <taxon>Magnoliopsida</taxon>
        <taxon>eudicotyledons</taxon>
        <taxon>Gunneridae</taxon>
        <taxon>Pentapetalae</taxon>
        <taxon>rosids</taxon>
        <taxon>fabids</taxon>
        <taxon>Fabales</taxon>
        <taxon>Fabaceae</taxon>
        <taxon>Papilionoideae</taxon>
        <taxon>50 kb inversion clade</taxon>
        <taxon>genistoids sensu lato</taxon>
        <taxon>core genistoids</taxon>
        <taxon>Crotalarieae</taxon>
        <taxon>Crotalaria</taxon>
    </lineage>
</organism>
<gene>
    <name evidence="2" type="ORF">RIF29_00752</name>
</gene>
<evidence type="ECO:0000313" key="2">
    <source>
        <dbReference type="EMBL" id="KAK7287472.1"/>
    </source>
</evidence>
<dbReference type="Proteomes" id="UP001372338">
    <property type="component" value="Unassembled WGS sequence"/>
</dbReference>
<comment type="caution">
    <text evidence="2">The sequence shown here is derived from an EMBL/GenBank/DDBJ whole genome shotgun (WGS) entry which is preliminary data.</text>
</comment>
<feature type="compositionally biased region" description="Basic and acidic residues" evidence="1">
    <location>
        <begin position="83"/>
        <end position="102"/>
    </location>
</feature>
<name>A0AAN9IVY6_CROPI</name>
<feature type="region of interest" description="Disordered" evidence="1">
    <location>
        <begin position="72"/>
        <end position="102"/>
    </location>
</feature>
<evidence type="ECO:0000313" key="3">
    <source>
        <dbReference type="Proteomes" id="UP001372338"/>
    </source>
</evidence>
<evidence type="ECO:0000256" key="1">
    <source>
        <dbReference type="SAM" id="MobiDB-lite"/>
    </source>
</evidence>
<reference evidence="2 3" key="1">
    <citation type="submission" date="2024-01" db="EMBL/GenBank/DDBJ databases">
        <title>The genomes of 5 underutilized Papilionoideae crops provide insights into root nodulation and disease resistanc.</title>
        <authorList>
            <person name="Yuan L."/>
        </authorList>
    </citation>
    <scope>NUCLEOTIDE SEQUENCE [LARGE SCALE GENOMIC DNA]</scope>
    <source>
        <strain evidence="2">ZHUSHIDOU_FW_LH</strain>
        <tissue evidence="2">Leaf</tissue>
    </source>
</reference>
<keyword evidence="3" id="KW-1185">Reference proteome</keyword>
<proteinExistence type="predicted"/>
<dbReference type="EMBL" id="JAYWIO010000001">
    <property type="protein sequence ID" value="KAK7287472.1"/>
    <property type="molecule type" value="Genomic_DNA"/>
</dbReference>
<feature type="region of interest" description="Disordered" evidence="1">
    <location>
        <begin position="147"/>
        <end position="168"/>
    </location>
</feature>
<sequence>MARKRGRPPKTPSSSNKKSPGAEKGHVASSSIELNLSDEEALEDIDSLTPKKAAELLHSIDLLRQRVQSKIPAVQQNDINEGVEAKKQQEVQTEKEDKTTHQSYEEAKSSEAAFKAALHKRVCQLSFARAGAKAGIGFNSIRAKCEASGSRTSSEGKNPIWQIHEGFE</sequence>
<feature type="region of interest" description="Disordered" evidence="1">
    <location>
        <begin position="1"/>
        <end position="36"/>
    </location>
</feature>